<evidence type="ECO:0000256" key="15">
    <source>
        <dbReference type="SAM" id="SignalP"/>
    </source>
</evidence>
<feature type="chain" id="PRO_5019299092" description="Protease 3" evidence="15">
    <location>
        <begin position="23"/>
        <end position="941"/>
    </location>
</feature>
<name>A0A432X7E9_9GAMM</name>
<comment type="similarity">
    <text evidence="3 14">Belongs to the peptidase M16 family.</text>
</comment>
<accession>A0A432X7E9</accession>
<comment type="function">
    <text evidence="2">Endopeptidase that degrades small peptides of less than 7 kDa, such as glucagon and insulin.</text>
</comment>
<dbReference type="SUPFAM" id="SSF63411">
    <property type="entry name" value="LuxS/MPP-like metallohydrolase"/>
    <property type="match status" value="4"/>
</dbReference>
<dbReference type="PANTHER" id="PTHR43690:SF18">
    <property type="entry name" value="INSULIN-DEGRADING ENZYME-RELATED"/>
    <property type="match status" value="1"/>
</dbReference>
<dbReference type="Pfam" id="PF05193">
    <property type="entry name" value="Peptidase_M16_C"/>
    <property type="match status" value="1"/>
</dbReference>
<evidence type="ECO:0000256" key="13">
    <source>
        <dbReference type="ARBA" id="ARBA00033450"/>
    </source>
</evidence>
<evidence type="ECO:0000256" key="10">
    <source>
        <dbReference type="ARBA" id="ARBA00023049"/>
    </source>
</evidence>
<evidence type="ECO:0000256" key="12">
    <source>
        <dbReference type="ARBA" id="ARBA00031184"/>
    </source>
</evidence>
<evidence type="ECO:0000256" key="1">
    <source>
        <dbReference type="ARBA" id="ARBA00001947"/>
    </source>
</evidence>
<feature type="domain" description="Peptidase M16 N-terminal" evidence="16">
    <location>
        <begin position="53"/>
        <end position="189"/>
    </location>
</feature>
<feature type="domain" description="Peptidase M16 middle/third" evidence="18">
    <location>
        <begin position="398"/>
        <end position="672"/>
    </location>
</feature>
<dbReference type="FunFam" id="3.30.830.10:FF:000012">
    <property type="entry name" value="Protease 3"/>
    <property type="match status" value="1"/>
</dbReference>
<dbReference type="Pfam" id="PF22456">
    <property type="entry name" value="PqqF-like_C_4"/>
    <property type="match status" value="1"/>
</dbReference>
<dbReference type="PROSITE" id="PS51257">
    <property type="entry name" value="PROKAR_LIPOPROTEIN"/>
    <property type="match status" value="1"/>
</dbReference>
<evidence type="ECO:0000256" key="3">
    <source>
        <dbReference type="ARBA" id="ARBA00007261"/>
    </source>
</evidence>
<evidence type="ECO:0000313" key="20">
    <source>
        <dbReference type="EMBL" id="RUO42778.1"/>
    </source>
</evidence>
<dbReference type="InterPro" id="IPR001431">
    <property type="entry name" value="Pept_M16_Zn_BS"/>
</dbReference>
<gene>
    <name evidence="20" type="ORF">CWE15_05055</name>
</gene>
<evidence type="ECO:0000256" key="9">
    <source>
        <dbReference type="ARBA" id="ARBA00022833"/>
    </source>
</evidence>
<dbReference type="EMBL" id="PIPQ01000002">
    <property type="protein sequence ID" value="RUO42778.1"/>
    <property type="molecule type" value="Genomic_DNA"/>
</dbReference>
<dbReference type="PANTHER" id="PTHR43690">
    <property type="entry name" value="NARDILYSIN"/>
    <property type="match status" value="1"/>
</dbReference>
<evidence type="ECO:0000313" key="21">
    <source>
        <dbReference type="Proteomes" id="UP000286976"/>
    </source>
</evidence>
<evidence type="ECO:0000259" key="18">
    <source>
        <dbReference type="Pfam" id="PF16187"/>
    </source>
</evidence>
<evidence type="ECO:0000256" key="4">
    <source>
        <dbReference type="ARBA" id="ARBA00012449"/>
    </source>
</evidence>
<dbReference type="GO" id="GO:0046872">
    <property type="term" value="F:metal ion binding"/>
    <property type="evidence" value="ECO:0007669"/>
    <property type="project" value="UniProtKB-KW"/>
</dbReference>
<keyword evidence="10" id="KW-0482">Metalloprotease</keyword>
<evidence type="ECO:0000256" key="11">
    <source>
        <dbReference type="ARBA" id="ARBA00029597"/>
    </source>
</evidence>
<dbReference type="GO" id="GO:0005737">
    <property type="term" value="C:cytoplasm"/>
    <property type="evidence" value="ECO:0007669"/>
    <property type="project" value="UniProtKB-ARBA"/>
</dbReference>
<evidence type="ECO:0000256" key="5">
    <source>
        <dbReference type="ARBA" id="ARBA00017565"/>
    </source>
</evidence>
<evidence type="ECO:0000259" key="17">
    <source>
        <dbReference type="Pfam" id="PF05193"/>
    </source>
</evidence>
<keyword evidence="6" id="KW-0645">Protease</keyword>
<dbReference type="Proteomes" id="UP000286976">
    <property type="component" value="Unassembled WGS sequence"/>
</dbReference>
<organism evidence="20 21">
    <name type="scientific">Aliidiomarina taiwanensis</name>
    <dbReference type="NCBI Taxonomy" id="946228"/>
    <lineage>
        <taxon>Bacteria</taxon>
        <taxon>Pseudomonadati</taxon>
        <taxon>Pseudomonadota</taxon>
        <taxon>Gammaproteobacteria</taxon>
        <taxon>Alteromonadales</taxon>
        <taxon>Idiomarinaceae</taxon>
        <taxon>Aliidiomarina</taxon>
    </lineage>
</organism>
<keyword evidence="21" id="KW-1185">Reference proteome</keyword>
<dbReference type="GO" id="GO:0006508">
    <property type="term" value="P:proteolysis"/>
    <property type="evidence" value="ECO:0007669"/>
    <property type="project" value="UniProtKB-KW"/>
</dbReference>
<evidence type="ECO:0000256" key="6">
    <source>
        <dbReference type="ARBA" id="ARBA00022670"/>
    </source>
</evidence>
<dbReference type="GO" id="GO:0004222">
    <property type="term" value="F:metalloendopeptidase activity"/>
    <property type="evidence" value="ECO:0007669"/>
    <property type="project" value="UniProtKB-EC"/>
</dbReference>
<feature type="domain" description="Coenzyme PQQ synthesis protein F-like C-terminal lobe" evidence="19">
    <location>
        <begin position="774"/>
        <end position="872"/>
    </location>
</feature>
<dbReference type="InterPro" id="IPR011249">
    <property type="entry name" value="Metalloenz_LuxS/M16"/>
</dbReference>
<dbReference type="InterPro" id="IPR032632">
    <property type="entry name" value="Peptidase_M16_M"/>
</dbReference>
<evidence type="ECO:0000259" key="16">
    <source>
        <dbReference type="Pfam" id="PF00675"/>
    </source>
</evidence>
<keyword evidence="8" id="KW-0378">Hydrolase</keyword>
<dbReference type="InterPro" id="IPR007863">
    <property type="entry name" value="Peptidase_M16_C"/>
</dbReference>
<keyword evidence="9" id="KW-0862">Zinc</keyword>
<dbReference type="InterPro" id="IPR054734">
    <property type="entry name" value="PqqF-like_C_4"/>
</dbReference>
<comment type="caution">
    <text evidence="20">The sequence shown here is derived from an EMBL/GenBank/DDBJ whole genome shotgun (WGS) entry which is preliminary data.</text>
</comment>
<dbReference type="Pfam" id="PF16187">
    <property type="entry name" value="Peptidase_M16_M"/>
    <property type="match status" value="1"/>
</dbReference>
<dbReference type="InterPro" id="IPR050626">
    <property type="entry name" value="Peptidase_M16"/>
</dbReference>
<feature type="domain" description="Peptidase M16 C-terminal" evidence="17">
    <location>
        <begin position="214"/>
        <end position="393"/>
    </location>
</feature>
<evidence type="ECO:0000259" key="19">
    <source>
        <dbReference type="Pfam" id="PF22456"/>
    </source>
</evidence>
<dbReference type="RefSeq" id="WP_126756993.1">
    <property type="nucleotide sequence ID" value="NZ_PIPQ01000002.1"/>
</dbReference>
<dbReference type="EC" id="3.4.24.55" evidence="4"/>
<proteinExistence type="inferred from homology"/>
<evidence type="ECO:0000256" key="2">
    <source>
        <dbReference type="ARBA" id="ARBA00002184"/>
    </source>
</evidence>
<reference evidence="20 21" key="1">
    <citation type="journal article" date="2011" name="Front. Microbiol.">
        <title>Genomic signatures of strain selection and enhancement in Bacillus atrophaeus var. globigii, a historical biowarfare simulant.</title>
        <authorList>
            <person name="Gibbons H.S."/>
            <person name="Broomall S.M."/>
            <person name="McNew L.A."/>
            <person name="Daligault H."/>
            <person name="Chapman C."/>
            <person name="Bruce D."/>
            <person name="Karavis M."/>
            <person name="Krepps M."/>
            <person name="McGregor P.A."/>
            <person name="Hong C."/>
            <person name="Park K.H."/>
            <person name="Akmal A."/>
            <person name="Feldman A."/>
            <person name="Lin J.S."/>
            <person name="Chang W.E."/>
            <person name="Higgs B.W."/>
            <person name="Demirev P."/>
            <person name="Lindquist J."/>
            <person name="Liem A."/>
            <person name="Fochler E."/>
            <person name="Read T.D."/>
            <person name="Tapia R."/>
            <person name="Johnson S."/>
            <person name="Bishop-Lilly K.A."/>
            <person name="Detter C."/>
            <person name="Han C."/>
            <person name="Sozhamannan S."/>
            <person name="Rosenzweig C.N."/>
            <person name="Skowronski E.W."/>
        </authorList>
    </citation>
    <scope>NUCLEOTIDE SEQUENCE [LARGE SCALE GENOMIC DNA]</scope>
    <source>
        <strain evidence="20 21">AIT1</strain>
    </source>
</reference>
<keyword evidence="15" id="KW-0732">Signal</keyword>
<keyword evidence="7" id="KW-0479">Metal-binding</keyword>
<protein>
    <recommendedName>
        <fullName evidence="5">Protease 3</fullName>
        <ecNumber evidence="4">3.4.24.55</ecNumber>
    </recommendedName>
    <alternativeName>
        <fullName evidence="13">Pitrilysin</fullName>
    </alternativeName>
    <alternativeName>
        <fullName evidence="12">Protease III</fullName>
    </alternativeName>
    <alternativeName>
        <fullName evidence="11">Protease pi</fullName>
    </alternativeName>
</protein>
<dbReference type="Gene3D" id="3.30.830.10">
    <property type="entry name" value="Metalloenzyme, LuxS/M16 peptidase-like"/>
    <property type="match status" value="4"/>
</dbReference>
<dbReference type="Pfam" id="PF00675">
    <property type="entry name" value="Peptidase_M16"/>
    <property type="match status" value="1"/>
</dbReference>
<comment type="cofactor">
    <cofactor evidence="1">
        <name>Zn(2+)</name>
        <dbReference type="ChEBI" id="CHEBI:29105"/>
    </cofactor>
</comment>
<feature type="signal peptide" evidence="15">
    <location>
        <begin position="1"/>
        <end position="22"/>
    </location>
</feature>
<dbReference type="PROSITE" id="PS00143">
    <property type="entry name" value="INSULINASE"/>
    <property type="match status" value="1"/>
</dbReference>
<evidence type="ECO:0000256" key="8">
    <source>
        <dbReference type="ARBA" id="ARBA00022801"/>
    </source>
</evidence>
<dbReference type="InterPro" id="IPR011765">
    <property type="entry name" value="Pept_M16_N"/>
</dbReference>
<dbReference type="OrthoDB" id="9811314at2"/>
<evidence type="ECO:0000256" key="7">
    <source>
        <dbReference type="ARBA" id="ARBA00022723"/>
    </source>
</evidence>
<dbReference type="AlphaFoldDB" id="A0A432X7E9"/>
<evidence type="ECO:0000256" key="14">
    <source>
        <dbReference type="RuleBase" id="RU004447"/>
    </source>
</evidence>
<sequence length="941" mass="106123">MKISFYLYLTVALLGAALVGCTQPKPSDTTQVYTSPYDTREYRTLTLENGLQVMLVSDPETEKSAAALAVHVGSMQNPDEQLGLAHFLEHMLFLGTEKYPDPDEYSEFMSRHNGMHNAYTADDHTNYMFEINNSALPEALDRFADFFKAPLFTPEYVEKEVNAVNSEWSMQRANDGFVLFALNNTTLNPAHPISRFRIGNSESLGDKENSKLLDTMVDFYQRYYSANLMTAAVTGNRSLDELEQLARDAFADIPNFNATVEPITAPPATANELQQVIFYKPQIETRELLLDFTLPDLSGSFRSKPATIVAYLIASEMPGTPVALLREAGLIESVNAWGETNNYGNAGRLRVHISLTEQGYAQKDVILGLMFRYFQQLREQGVNEDYVEEVRTVLNNDFQFLRRAGAFQYVSSLAASMLTVPAEHAVDANYRLDSFDKEKTQGVLDKLTPSNVRIFVIAPDVETNQSMHFFDAEYSVKPLADSTIAEWKQLASAVPIKLPAVNRLLPEDLSLVAGEVRETPRELINEAGVSLLYQRSERFQEPRAVVSVNYYKQLSELTWEERTAARMLLNAFNLSQRGLAREAGIAGVQYSLNLGTGLELRMSGFNDKQPLLANLVMERFMAFEPTAEQLEQSRDRFRRDIENMQRERPLRRLFPTFSALTRPEYKSYEARLAGLQAITAEQVLASRDVLLSDVLVRAFVYGNYTETGAKTLTQTLAGYAQVNAARRFREHEPVRNINTFPVGFQSDTALSDSAVLDAYILDDTGMALELAAEMLRDLMHTRFFNQLRTEEQLGYAVGVTTLGLQDKPGLGFYIQSPVRGPGALVERFDTFKADFAEFLATLSDERFAEVQAAVRTSLMQPAQNLNEEAARMRAEWLKEQPQFDRREQKLALVDAMQKEDLQALYTRMLADDAVRVRVEFRGSDFREEAFADAAGWTLLSQ</sequence>